<comment type="caution">
    <text evidence="1">The sequence shown here is derived from an EMBL/GenBank/DDBJ whole genome shotgun (WGS) entry which is preliminary data.</text>
</comment>
<evidence type="ECO:0000313" key="1">
    <source>
        <dbReference type="EMBL" id="KAK9105033.1"/>
    </source>
</evidence>
<gene>
    <name evidence="1" type="ORF">Scep_021877</name>
</gene>
<protein>
    <submittedName>
        <fullName evidence="1">Uncharacterized protein</fullName>
    </submittedName>
</protein>
<keyword evidence="2" id="KW-1185">Reference proteome</keyword>
<dbReference type="Proteomes" id="UP001419268">
    <property type="component" value="Unassembled WGS sequence"/>
</dbReference>
<proteinExistence type="predicted"/>
<accession>A0AAP0F9C2</accession>
<dbReference type="EMBL" id="JBBNAG010000009">
    <property type="protein sequence ID" value="KAK9105033.1"/>
    <property type="molecule type" value="Genomic_DNA"/>
</dbReference>
<evidence type="ECO:0000313" key="2">
    <source>
        <dbReference type="Proteomes" id="UP001419268"/>
    </source>
</evidence>
<dbReference type="AlphaFoldDB" id="A0AAP0F9C2"/>
<sequence>MDDLASDDDSLNEEEEESVEECKLNFMEISHNCKAYDDKKAEKKVDVTFERSNEPQEDRKEDQPLVLVKPHPVPCIHVEYYTGVEEKEHFEIFYTADTFVLNVLDEIECFILEV</sequence>
<organism evidence="1 2">
    <name type="scientific">Stephania cephalantha</name>
    <dbReference type="NCBI Taxonomy" id="152367"/>
    <lineage>
        <taxon>Eukaryota</taxon>
        <taxon>Viridiplantae</taxon>
        <taxon>Streptophyta</taxon>
        <taxon>Embryophyta</taxon>
        <taxon>Tracheophyta</taxon>
        <taxon>Spermatophyta</taxon>
        <taxon>Magnoliopsida</taxon>
        <taxon>Ranunculales</taxon>
        <taxon>Menispermaceae</taxon>
        <taxon>Menispermoideae</taxon>
        <taxon>Cissampelideae</taxon>
        <taxon>Stephania</taxon>
    </lineage>
</organism>
<reference evidence="1 2" key="1">
    <citation type="submission" date="2024-01" db="EMBL/GenBank/DDBJ databases">
        <title>Genome assemblies of Stephania.</title>
        <authorList>
            <person name="Yang L."/>
        </authorList>
    </citation>
    <scope>NUCLEOTIDE SEQUENCE [LARGE SCALE GENOMIC DNA]</scope>
    <source>
        <strain evidence="1">JXDWG</strain>
        <tissue evidence="1">Leaf</tissue>
    </source>
</reference>
<name>A0AAP0F9C2_9MAGN</name>